<name>A0A4Q1RHK8_9FIRM</name>
<dbReference type="RefSeq" id="WP_129257611.1">
    <property type="nucleotide sequence ID" value="NZ_JBGKFY010000002.1"/>
</dbReference>
<keyword evidence="1" id="KW-0812">Transmembrane</keyword>
<feature type="domain" description="RND related barrel-sandwich hybrid" evidence="2">
    <location>
        <begin position="69"/>
        <end position="227"/>
    </location>
</feature>
<dbReference type="OrthoDB" id="1834786at2"/>
<feature type="transmembrane region" description="Helical" evidence="1">
    <location>
        <begin position="20"/>
        <end position="40"/>
    </location>
</feature>
<keyword evidence="4" id="KW-1185">Reference proteome</keyword>
<keyword evidence="1" id="KW-0472">Membrane</keyword>
<proteinExistence type="predicted"/>
<organism evidence="3 4">
    <name type="scientific">Blautia faecicola</name>
    <dbReference type="NCBI Taxonomy" id="2509240"/>
    <lineage>
        <taxon>Bacteria</taxon>
        <taxon>Bacillati</taxon>
        <taxon>Bacillota</taxon>
        <taxon>Clostridia</taxon>
        <taxon>Lachnospirales</taxon>
        <taxon>Lachnospiraceae</taxon>
        <taxon>Blautia</taxon>
    </lineage>
</organism>
<evidence type="ECO:0000313" key="4">
    <source>
        <dbReference type="Proteomes" id="UP000290106"/>
    </source>
</evidence>
<reference evidence="3 4" key="1">
    <citation type="submission" date="2019-01" db="EMBL/GenBank/DDBJ databases">
        <title>Blautia sp. nov. KGMB01111 isolated human feces.</title>
        <authorList>
            <person name="Park J.-E."/>
            <person name="Kim J.-S."/>
            <person name="Park S.-H."/>
        </authorList>
    </citation>
    <scope>NUCLEOTIDE SEQUENCE [LARGE SCALE GENOMIC DNA]</scope>
    <source>
        <strain evidence="3 4">KGMB01111</strain>
    </source>
</reference>
<dbReference type="AlphaFoldDB" id="A0A4Q1RHK8"/>
<sequence length="454" mass="51048">MTIKKKNVISEWFHKIPLNIGTFIFGALFVYMLITVILYLTADHIQSYQVTAGPLSSNKTYTALAIREESVVNTNASGYITYYARENSKIGKSGAVYTLGDSPSQAAVNDLTEQDYAGIRSSMAGFASTYDSDNFYDVYNYKYQLEGSILQYSGLQTDDSTDATQTANGQAIYRASQDGIVVYSVDGYEDVTADQLTADLFSKKNYQITNLQKERKVTSGDPVYKLITSETWSVIIPLSSEQIVSLAEKKTIRVKFLKDDATQTGSLAIVIGEDGNYYGKITFSRGMIRYSGDRFLNIELVTNIKTGLKIPLSSIVKKNFYVIPKEYMAKDEDNGDAGFYRKVTRRGKDDSSEFVSATVYQEDDDYYYVDTDTFKDGDVILKPDSQSTYEIKEKKALEGVYCINKGYAVFRKIVMIEQNDEYCIVETGTTYGLSQFDYIVRNGNTVNEDDILFK</sequence>
<evidence type="ECO:0000313" key="3">
    <source>
        <dbReference type="EMBL" id="RXS75098.1"/>
    </source>
</evidence>
<keyword evidence="1" id="KW-1133">Transmembrane helix</keyword>
<comment type="caution">
    <text evidence="3">The sequence shown here is derived from an EMBL/GenBank/DDBJ whole genome shotgun (WGS) entry which is preliminary data.</text>
</comment>
<protein>
    <recommendedName>
        <fullName evidence="2">RND related barrel-sandwich hybrid domain-containing protein</fullName>
    </recommendedName>
</protein>
<evidence type="ECO:0000256" key="1">
    <source>
        <dbReference type="SAM" id="Phobius"/>
    </source>
</evidence>
<gene>
    <name evidence="3" type="ORF">ETP43_07620</name>
</gene>
<dbReference type="EMBL" id="SDKC01000001">
    <property type="protein sequence ID" value="RXS75098.1"/>
    <property type="molecule type" value="Genomic_DNA"/>
</dbReference>
<evidence type="ECO:0000259" key="2">
    <source>
        <dbReference type="Pfam" id="PF26018"/>
    </source>
</evidence>
<dbReference type="InterPro" id="IPR058709">
    <property type="entry name" value="BSH_RND-rel"/>
</dbReference>
<dbReference type="Pfam" id="PF26018">
    <property type="entry name" value="BSH_RND_rel"/>
    <property type="match status" value="1"/>
</dbReference>
<accession>A0A4Q1RHK8</accession>
<dbReference type="Proteomes" id="UP000290106">
    <property type="component" value="Unassembled WGS sequence"/>
</dbReference>